<dbReference type="PRINTS" id="PR00160">
    <property type="entry name" value="GLUTAREDOXIN"/>
</dbReference>
<dbReference type="GO" id="GO:0005737">
    <property type="term" value="C:cytoplasm"/>
    <property type="evidence" value="ECO:0007669"/>
    <property type="project" value="TreeGrafter"/>
</dbReference>
<keyword evidence="6" id="KW-0676">Redox-active center</keyword>
<dbReference type="SUPFAM" id="SSF52833">
    <property type="entry name" value="Thioredoxin-like"/>
    <property type="match status" value="1"/>
</dbReference>
<evidence type="ECO:0000256" key="5">
    <source>
        <dbReference type="ARBA" id="ARBA00023157"/>
    </source>
</evidence>
<keyword evidence="5" id="KW-1015">Disulfide bond</keyword>
<proteinExistence type="predicted"/>
<dbReference type="InterPro" id="IPR036249">
    <property type="entry name" value="Thioredoxin-like_sf"/>
</dbReference>
<gene>
    <name evidence="9" type="ORF">HYPSUDRAFT_211692</name>
</gene>
<dbReference type="InterPro" id="IPR002109">
    <property type="entry name" value="Glutaredoxin"/>
</dbReference>
<dbReference type="PANTHER" id="PTHR45694">
    <property type="entry name" value="GLUTAREDOXIN 2"/>
    <property type="match status" value="1"/>
</dbReference>
<dbReference type="InterPro" id="IPR014025">
    <property type="entry name" value="Glutaredoxin_subgr"/>
</dbReference>
<dbReference type="GO" id="GO:0004364">
    <property type="term" value="F:glutathione transferase activity"/>
    <property type="evidence" value="ECO:0007669"/>
    <property type="project" value="UniProtKB-EC"/>
</dbReference>
<dbReference type="OrthoDB" id="418495at2759"/>
<protein>
    <recommendedName>
        <fullName evidence="2">glutathione peroxidase</fullName>
        <ecNumber evidence="2">1.11.1.9</ecNumber>
    </recommendedName>
</protein>
<dbReference type="EC" id="1.11.1.9" evidence="2"/>
<dbReference type="Gene3D" id="3.40.30.10">
    <property type="entry name" value="Glutaredoxin"/>
    <property type="match status" value="1"/>
</dbReference>
<name>A0A0D2MWF2_HYPSF</name>
<evidence type="ECO:0000256" key="2">
    <source>
        <dbReference type="ARBA" id="ARBA00012310"/>
    </source>
</evidence>
<reference evidence="10" key="1">
    <citation type="submission" date="2014-04" db="EMBL/GenBank/DDBJ databases">
        <title>Evolutionary Origins and Diversification of the Mycorrhizal Mutualists.</title>
        <authorList>
            <consortium name="DOE Joint Genome Institute"/>
            <consortium name="Mycorrhizal Genomics Consortium"/>
            <person name="Kohler A."/>
            <person name="Kuo A."/>
            <person name="Nagy L.G."/>
            <person name="Floudas D."/>
            <person name="Copeland A."/>
            <person name="Barry K.W."/>
            <person name="Cichocki N."/>
            <person name="Veneault-Fourrey C."/>
            <person name="LaButti K."/>
            <person name="Lindquist E.A."/>
            <person name="Lipzen A."/>
            <person name="Lundell T."/>
            <person name="Morin E."/>
            <person name="Murat C."/>
            <person name="Riley R."/>
            <person name="Ohm R."/>
            <person name="Sun H."/>
            <person name="Tunlid A."/>
            <person name="Henrissat B."/>
            <person name="Grigoriev I.V."/>
            <person name="Hibbett D.S."/>
            <person name="Martin F."/>
        </authorList>
    </citation>
    <scope>NUCLEOTIDE SEQUENCE [LARGE SCALE GENOMIC DNA]</scope>
    <source>
        <strain evidence="10">FD-334 SS-4</strain>
    </source>
</reference>
<dbReference type="PROSITE" id="PS00194">
    <property type="entry name" value="THIOREDOXIN_1"/>
    <property type="match status" value="1"/>
</dbReference>
<evidence type="ECO:0000313" key="10">
    <source>
        <dbReference type="Proteomes" id="UP000054270"/>
    </source>
</evidence>
<sequence>MSIKQLVDDSISSNKVAIFSKSYCPYCKKVKKLFAEEFPNVEPKIYELDELDDGSAIQDYLYQKTGQRTVPNVFVASKHIGGNDDTQGLFKQGELKKLIIGAA</sequence>
<dbReference type="Proteomes" id="UP000054270">
    <property type="component" value="Unassembled WGS sequence"/>
</dbReference>
<dbReference type="GO" id="GO:0034599">
    <property type="term" value="P:cellular response to oxidative stress"/>
    <property type="evidence" value="ECO:0007669"/>
    <property type="project" value="TreeGrafter"/>
</dbReference>
<feature type="domain" description="Glutaredoxin" evidence="8">
    <location>
        <begin position="16"/>
        <end position="80"/>
    </location>
</feature>
<dbReference type="STRING" id="945553.A0A0D2MWF2"/>
<dbReference type="EMBL" id="KN817521">
    <property type="protein sequence ID" value="KJA28333.1"/>
    <property type="molecule type" value="Genomic_DNA"/>
</dbReference>
<keyword evidence="4" id="KW-0249">Electron transport</keyword>
<dbReference type="PROSITE" id="PS51354">
    <property type="entry name" value="GLUTAREDOXIN_2"/>
    <property type="match status" value="1"/>
</dbReference>
<organism evidence="9 10">
    <name type="scientific">Hypholoma sublateritium (strain FD-334 SS-4)</name>
    <dbReference type="NCBI Taxonomy" id="945553"/>
    <lineage>
        <taxon>Eukaryota</taxon>
        <taxon>Fungi</taxon>
        <taxon>Dikarya</taxon>
        <taxon>Basidiomycota</taxon>
        <taxon>Agaricomycotina</taxon>
        <taxon>Agaricomycetes</taxon>
        <taxon>Agaricomycetidae</taxon>
        <taxon>Agaricales</taxon>
        <taxon>Agaricineae</taxon>
        <taxon>Strophariaceae</taxon>
        <taxon>Hypholoma</taxon>
    </lineage>
</organism>
<dbReference type="GO" id="GO:0004602">
    <property type="term" value="F:glutathione peroxidase activity"/>
    <property type="evidence" value="ECO:0007669"/>
    <property type="project" value="UniProtKB-EC"/>
</dbReference>
<dbReference type="PANTHER" id="PTHR45694:SF18">
    <property type="entry name" value="GLUTAREDOXIN-1-RELATED"/>
    <property type="match status" value="1"/>
</dbReference>
<dbReference type="InterPro" id="IPR011899">
    <property type="entry name" value="Glutaredoxin_euk/vir"/>
</dbReference>
<dbReference type="GO" id="GO:0015038">
    <property type="term" value="F:glutathione disulfide oxidoreductase activity"/>
    <property type="evidence" value="ECO:0007669"/>
    <property type="project" value="TreeGrafter"/>
</dbReference>
<evidence type="ECO:0000256" key="1">
    <source>
        <dbReference type="ARBA" id="ARBA00000217"/>
    </source>
</evidence>
<evidence type="ECO:0000256" key="4">
    <source>
        <dbReference type="ARBA" id="ARBA00022982"/>
    </source>
</evidence>
<dbReference type="OMA" id="IYTSPLC"/>
<keyword evidence="10" id="KW-1185">Reference proteome</keyword>
<evidence type="ECO:0000256" key="7">
    <source>
        <dbReference type="ARBA" id="ARBA00035808"/>
    </source>
</evidence>
<dbReference type="Pfam" id="PF00462">
    <property type="entry name" value="Glutaredoxin"/>
    <property type="match status" value="1"/>
</dbReference>
<evidence type="ECO:0000259" key="8">
    <source>
        <dbReference type="Pfam" id="PF00462"/>
    </source>
</evidence>
<accession>A0A0D2MWF2</accession>
<evidence type="ECO:0000256" key="6">
    <source>
        <dbReference type="ARBA" id="ARBA00023284"/>
    </source>
</evidence>
<comment type="catalytic activity">
    <reaction evidence="1">
        <text>2 glutathione + H2O2 = glutathione disulfide + 2 H2O</text>
        <dbReference type="Rhea" id="RHEA:16833"/>
        <dbReference type="ChEBI" id="CHEBI:15377"/>
        <dbReference type="ChEBI" id="CHEBI:16240"/>
        <dbReference type="ChEBI" id="CHEBI:57925"/>
        <dbReference type="ChEBI" id="CHEBI:58297"/>
        <dbReference type="EC" id="1.11.1.9"/>
    </reaction>
</comment>
<comment type="catalytic activity">
    <reaction evidence="7">
        <text>1-chloro-2,4-dinitrobenzene + glutathione = 2,4-dinitrophenyl-S-glutathione + chloride + H(+)</text>
        <dbReference type="Rhea" id="RHEA:51220"/>
        <dbReference type="ChEBI" id="CHEBI:15378"/>
        <dbReference type="ChEBI" id="CHEBI:17996"/>
        <dbReference type="ChEBI" id="CHEBI:34718"/>
        <dbReference type="ChEBI" id="CHEBI:57925"/>
        <dbReference type="ChEBI" id="CHEBI:133977"/>
        <dbReference type="EC" id="2.5.1.18"/>
    </reaction>
</comment>
<dbReference type="PROSITE" id="PS00195">
    <property type="entry name" value="GLUTAREDOXIN_1"/>
    <property type="match status" value="1"/>
</dbReference>
<dbReference type="AlphaFoldDB" id="A0A0D2MWF2"/>
<dbReference type="InterPro" id="IPR017937">
    <property type="entry name" value="Thioredoxin_CS"/>
</dbReference>
<evidence type="ECO:0000313" key="9">
    <source>
        <dbReference type="EMBL" id="KJA28333.1"/>
    </source>
</evidence>
<dbReference type="NCBIfam" id="TIGR02180">
    <property type="entry name" value="GRX_euk"/>
    <property type="match status" value="1"/>
</dbReference>
<evidence type="ECO:0000256" key="3">
    <source>
        <dbReference type="ARBA" id="ARBA00022448"/>
    </source>
</evidence>
<dbReference type="CDD" id="cd03419">
    <property type="entry name" value="GRX_GRXh_1_2_like"/>
    <property type="match status" value="1"/>
</dbReference>
<keyword evidence="3" id="KW-0813">Transport</keyword>
<dbReference type="FunFam" id="3.40.30.10:FF:000026">
    <property type="entry name" value="Glutaredoxin 2"/>
    <property type="match status" value="1"/>
</dbReference>
<dbReference type="InterPro" id="IPR011767">
    <property type="entry name" value="GLR_AS"/>
</dbReference>